<proteinExistence type="predicted"/>
<organism evidence="2 3">
    <name type="scientific">Nesterenkonia halotolerans</name>
    <dbReference type="NCBI Taxonomy" id="225325"/>
    <lineage>
        <taxon>Bacteria</taxon>
        <taxon>Bacillati</taxon>
        <taxon>Actinomycetota</taxon>
        <taxon>Actinomycetes</taxon>
        <taxon>Micrococcales</taxon>
        <taxon>Micrococcaceae</taxon>
        <taxon>Nesterenkonia</taxon>
    </lineage>
</organism>
<dbReference type="Proteomes" id="UP000636579">
    <property type="component" value="Unassembled WGS sequence"/>
</dbReference>
<keyword evidence="3" id="KW-1185">Reference proteome</keyword>
<protein>
    <submittedName>
        <fullName evidence="2">Uncharacterized protein</fullName>
    </submittedName>
</protein>
<gene>
    <name evidence="2" type="ORF">H4W26_000107</name>
</gene>
<evidence type="ECO:0000313" key="3">
    <source>
        <dbReference type="Proteomes" id="UP000636579"/>
    </source>
</evidence>
<accession>A0ABR9J2Y0</accession>
<sequence>MVITTERSRPEQHLVNALRATFDASVMNFGAYNILCTTDLGPSSGEAESSGEDESLESTRAPNERSETLLLVGYRREPVEIVLCPVNLQEALDRVEVLRRAELPGAATALIPTLVNLTNLAGMATRDNLVELALSTGRRVTLDLHGQVRLEKFPDVVLHQRKDVDDFFEFIDYFMDTVEKMDAA</sequence>
<evidence type="ECO:0000313" key="2">
    <source>
        <dbReference type="EMBL" id="MBE1513352.1"/>
    </source>
</evidence>
<name>A0ABR9J2Y0_9MICC</name>
<feature type="region of interest" description="Disordered" evidence="1">
    <location>
        <begin position="42"/>
        <end position="64"/>
    </location>
</feature>
<comment type="caution">
    <text evidence="2">The sequence shown here is derived from an EMBL/GenBank/DDBJ whole genome shotgun (WGS) entry which is preliminary data.</text>
</comment>
<dbReference type="EMBL" id="JADBEE010000001">
    <property type="protein sequence ID" value="MBE1513352.1"/>
    <property type="molecule type" value="Genomic_DNA"/>
</dbReference>
<dbReference type="RefSeq" id="WP_192590257.1">
    <property type="nucleotide sequence ID" value="NZ_JADBEE010000001.1"/>
</dbReference>
<evidence type="ECO:0000256" key="1">
    <source>
        <dbReference type="SAM" id="MobiDB-lite"/>
    </source>
</evidence>
<reference evidence="2 3" key="1">
    <citation type="submission" date="2020-10" db="EMBL/GenBank/DDBJ databases">
        <title>Sequencing the genomes of 1000 actinobacteria strains.</title>
        <authorList>
            <person name="Klenk H.-P."/>
        </authorList>
    </citation>
    <scope>NUCLEOTIDE SEQUENCE [LARGE SCALE GENOMIC DNA]</scope>
    <source>
        <strain evidence="2 3">DSM 15474</strain>
    </source>
</reference>